<comment type="function">
    <text evidence="1">May be required for disulfide bond formation in some proteins.</text>
</comment>
<feature type="transmembrane region" description="Helical" evidence="10">
    <location>
        <begin position="492"/>
        <end position="514"/>
    </location>
</feature>
<dbReference type="EMBL" id="QURL01000003">
    <property type="protein sequence ID" value="RFC64507.1"/>
    <property type="molecule type" value="Genomic_DNA"/>
</dbReference>
<dbReference type="Gene3D" id="3.40.30.10">
    <property type="entry name" value="Glutaredoxin"/>
    <property type="match status" value="1"/>
</dbReference>
<dbReference type="Gene3D" id="2.60.40.1250">
    <property type="entry name" value="Thiol:disulfide interchange protein DsbD, N-terminal domain"/>
    <property type="match status" value="1"/>
</dbReference>
<keyword evidence="4 10" id="KW-0812">Transmembrane</keyword>
<feature type="transmembrane region" description="Helical" evidence="10">
    <location>
        <begin position="458"/>
        <end position="480"/>
    </location>
</feature>
<evidence type="ECO:0000256" key="7">
    <source>
        <dbReference type="ARBA" id="ARBA00023136"/>
    </source>
</evidence>
<evidence type="ECO:0000256" key="11">
    <source>
        <dbReference type="SAM" id="SignalP"/>
    </source>
</evidence>
<name>A0A371X5L6_9HYPH</name>
<dbReference type="InterPro" id="IPR036929">
    <property type="entry name" value="DsbDN_sf"/>
</dbReference>
<keyword evidence="5" id="KW-0201">Cytochrome c-type biogenesis</keyword>
<dbReference type="NCBIfam" id="NF001419">
    <property type="entry name" value="PRK00293.1"/>
    <property type="match status" value="1"/>
</dbReference>
<evidence type="ECO:0000256" key="4">
    <source>
        <dbReference type="ARBA" id="ARBA00022692"/>
    </source>
</evidence>
<protein>
    <submittedName>
        <fullName evidence="13">Protein-disulfide reductase DsbD</fullName>
        <ecNumber evidence="13">1.8.1.8</ecNumber>
    </submittedName>
</protein>
<keyword evidence="8" id="KW-0676">Redox-active center</keyword>
<evidence type="ECO:0000256" key="6">
    <source>
        <dbReference type="ARBA" id="ARBA00022989"/>
    </source>
</evidence>
<feature type="transmembrane region" description="Helical" evidence="10">
    <location>
        <begin position="361"/>
        <end position="390"/>
    </location>
</feature>
<evidence type="ECO:0000313" key="14">
    <source>
        <dbReference type="Proteomes" id="UP000264310"/>
    </source>
</evidence>
<proteinExistence type="predicted"/>
<evidence type="ECO:0000256" key="3">
    <source>
        <dbReference type="ARBA" id="ARBA00022475"/>
    </source>
</evidence>
<dbReference type="InterPro" id="IPR012336">
    <property type="entry name" value="Thioredoxin-like_fold"/>
</dbReference>
<comment type="caution">
    <text evidence="13">The sequence shown here is derived from an EMBL/GenBank/DDBJ whole genome shotgun (WGS) entry which is preliminary data.</text>
</comment>
<accession>A0A371X5L6</accession>
<keyword evidence="13" id="KW-0560">Oxidoreductase</keyword>
<keyword evidence="6 10" id="KW-1133">Transmembrane helix</keyword>
<dbReference type="PANTHER" id="PTHR32234:SF0">
    <property type="entry name" value="THIOL:DISULFIDE INTERCHANGE PROTEIN DSBD"/>
    <property type="match status" value="1"/>
</dbReference>
<dbReference type="GO" id="GO:0017004">
    <property type="term" value="P:cytochrome complex assembly"/>
    <property type="evidence" value="ECO:0007669"/>
    <property type="project" value="UniProtKB-KW"/>
</dbReference>
<dbReference type="Proteomes" id="UP000264310">
    <property type="component" value="Unassembled WGS sequence"/>
</dbReference>
<dbReference type="Pfam" id="PF11412">
    <property type="entry name" value="DsbD_N"/>
    <property type="match status" value="1"/>
</dbReference>
<dbReference type="InterPro" id="IPR013766">
    <property type="entry name" value="Thioredoxin_domain"/>
</dbReference>
<keyword evidence="3" id="KW-1003">Cell membrane</keyword>
<dbReference type="PANTHER" id="PTHR32234">
    <property type="entry name" value="THIOL:DISULFIDE INTERCHANGE PROTEIN DSBD"/>
    <property type="match status" value="1"/>
</dbReference>
<dbReference type="Pfam" id="PF02683">
    <property type="entry name" value="DsbD_TM"/>
    <property type="match status" value="1"/>
</dbReference>
<dbReference type="SUPFAM" id="SSF52833">
    <property type="entry name" value="Thioredoxin-like"/>
    <property type="match status" value="1"/>
</dbReference>
<evidence type="ECO:0000256" key="5">
    <source>
        <dbReference type="ARBA" id="ARBA00022748"/>
    </source>
</evidence>
<dbReference type="Pfam" id="PF13098">
    <property type="entry name" value="Thioredoxin_2"/>
    <property type="match status" value="1"/>
</dbReference>
<feature type="transmembrane region" description="Helical" evidence="10">
    <location>
        <begin position="240"/>
        <end position="265"/>
    </location>
</feature>
<feature type="chain" id="PRO_5017027019" evidence="11">
    <location>
        <begin position="25"/>
        <end position="651"/>
    </location>
</feature>
<keyword evidence="11" id="KW-0732">Signal</keyword>
<evidence type="ECO:0000313" key="13">
    <source>
        <dbReference type="EMBL" id="RFC64507.1"/>
    </source>
</evidence>
<feature type="transmembrane region" description="Helical" evidence="10">
    <location>
        <begin position="318"/>
        <end position="340"/>
    </location>
</feature>
<feature type="signal peptide" evidence="11">
    <location>
        <begin position="1"/>
        <end position="24"/>
    </location>
</feature>
<sequence length="651" mass="66743">MRGLVQSIGVVIAGFVLTAAPALAQPNVPLHVDKAFALSAEQGPAGAVDLDWAIAEGYYLYRDRIELKTADGASLPLETPEGEPKDDPYFGRMEIYHGAASASIAPSVLERLGDGATLSVTYQGCQDDGICYAPETKSFDPMALAAGPVAFGETASSPGDPMALLGRELSQEDTRSSSASGWSFAQDAPVTARPAEPPSVVSNLPEEVSRAPQGGSTGIVTDASAGGLVAGLVSQGGAPFAIGAFFLLGLGLAFTPCVFPMYPILAGQLGRVGAERSAVRGALHSSAYVLSMAVAFGLLGVAAAWSGQNLQIALQSPLAVGLVSALFLLLALAMFGAFALKLPDGWVNGVNRIMPNGRGGLASTAGLGFLSALIVGPCVTAPLAGALLYIGQTGDVALGAASLFALGLGQGVPLIAFGTFGSRIMPKAGPWMKAVNIVFGFVFLALSVWMVSRIVEPWIAVGLWGLLGLSLAIALGAVAGGETATSLKVSTARLAGLVALVLGGTLLVGAAAGAKDPFRPLEPLTGGRVVAGGQAPLEFTTIGGPADLAQRISDVDRSRLLYFTADWCVSCDIIEREIFEDPAVRERLADVDLMKVDLTSVTPGHDLLMKQLSVVGPPTMLFIGKNGTEAEGTRAVGELSAEGFLTRAGRI</sequence>
<reference evidence="13 14" key="1">
    <citation type="submission" date="2018-08" db="EMBL/GenBank/DDBJ databases">
        <title>Fulvimarina sp. 85, whole genome shotgun sequence.</title>
        <authorList>
            <person name="Tuo L."/>
        </authorList>
    </citation>
    <scope>NUCLEOTIDE SEQUENCE [LARGE SCALE GENOMIC DNA]</scope>
    <source>
        <strain evidence="13 14">85</strain>
    </source>
</reference>
<evidence type="ECO:0000256" key="2">
    <source>
        <dbReference type="ARBA" id="ARBA00004651"/>
    </source>
</evidence>
<keyword evidence="14" id="KW-1185">Reference proteome</keyword>
<dbReference type="InterPro" id="IPR036249">
    <property type="entry name" value="Thioredoxin-like_sf"/>
</dbReference>
<evidence type="ECO:0000256" key="1">
    <source>
        <dbReference type="ARBA" id="ARBA00003565"/>
    </source>
</evidence>
<dbReference type="RefSeq" id="WP_116682922.1">
    <property type="nucleotide sequence ID" value="NZ_QURL01000003.1"/>
</dbReference>
<keyword evidence="7 10" id="KW-0472">Membrane</keyword>
<dbReference type="GO" id="GO:0005886">
    <property type="term" value="C:plasma membrane"/>
    <property type="evidence" value="ECO:0007669"/>
    <property type="project" value="UniProtKB-SubCell"/>
</dbReference>
<evidence type="ECO:0000256" key="8">
    <source>
        <dbReference type="ARBA" id="ARBA00023284"/>
    </source>
</evidence>
<comment type="subcellular location">
    <subcellularLocation>
        <location evidence="2">Cell membrane</location>
        <topology evidence="2">Multi-pass membrane protein</topology>
    </subcellularLocation>
</comment>
<evidence type="ECO:0000259" key="12">
    <source>
        <dbReference type="PROSITE" id="PS51352"/>
    </source>
</evidence>
<dbReference type="SUPFAM" id="SSF74863">
    <property type="entry name" value="Thiol:disulfide interchange protein DsbD, N-terminal domain (DsbD-alpha)"/>
    <property type="match status" value="1"/>
</dbReference>
<dbReference type="InterPro" id="IPR017937">
    <property type="entry name" value="Thioredoxin_CS"/>
</dbReference>
<evidence type="ECO:0000256" key="10">
    <source>
        <dbReference type="SAM" id="Phobius"/>
    </source>
</evidence>
<dbReference type="GO" id="GO:0045454">
    <property type="term" value="P:cell redox homeostasis"/>
    <property type="evidence" value="ECO:0007669"/>
    <property type="project" value="TreeGrafter"/>
</dbReference>
<feature type="domain" description="Thioredoxin" evidence="12">
    <location>
        <begin position="510"/>
        <end position="651"/>
    </location>
</feature>
<dbReference type="OrthoDB" id="9811036at2"/>
<feature type="transmembrane region" description="Helical" evidence="10">
    <location>
        <begin position="396"/>
        <end position="422"/>
    </location>
</feature>
<dbReference type="InterPro" id="IPR028250">
    <property type="entry name" value="DsbDN"/>
</dbReference>
<gene>
    <name evidence="13" type="primary">dsbD</name>
    <name evidence="13" type="ORF">DYI37_09435</name>
</gene>
<dbReference type="PROSITE" id="PS00194">
    <property type="entry name" value="THIOREDOXIN_1"/>
    <property type="match status" value="1"/>
</dbReference>
<dbReference type="EC" id="1.8.1.8" evidence="13"/>
<feature type="transmembrane region" description="Helical" evidence="10">
    <location>
        <begin position="286"/>
        <end position="306"/>
    </location>
</feature>
<dbReference type="GO" id="GO:0047134">
    <property type="term" value="F:protein-disulfide reductase [NAD(P)H] activity"/>
    <property type="evidence" value="ECO:0007669"/>
    <property type="project" value="UniProtKB-EC"/>
</dbReference>
<organism evidence="13 14">
    <name type="scientific">Fulvimarina endophytica</name>
    <dbReference type="NCBI Taxonomy" id="2293836"/>
    <lineage>
        <taxon>Bacteria</taxon>
        <taxon>Pseudomonadati</taxon>
        <taxon>Pseudomonadota</taxon>
        <taxon>Alphaproteobacteria</taxon>
        <taxon>Hyphomicrobiales</taxon>
        <taxon>Aurantimonadaceae</taxon>
        <taxon>Fulvimarina</taxon>
    </lineage>
</organism>
<feature type="region of interest" description="Disordered" evidence="9">
    <location>
        <begin position="169"/>
        <end position="216"/>
    </location>
</feature>
<dbReference type="InterPro" id="IPR003834">
    <property type="entry name" value="Cyt_c_assmbl_TM_dom"/>
</dbReference>
<dbReference type="PROSITE" id="PS51352">
    <property type="entry name" value="THIOREDOXIN_2"/>
    <property type="match status" value="1"/>
</dbReference>
<evidence type="ECO:0000256" key="9">
    <source>
        <dbReference type="SAM" id="MobiDB-lite"/>
    </source>
</evidence>
<feature type="transmembrane region" description="Helical" evidence="10">
    <location>
        <begin position="434"/>
        <end position="452"/>
    </location>
</feature>
<dbReference type="AlphaFoldDB" id="A0A371X5L6"/>